<keyword evidence="10" id="KW-0067">ATP-binding</keyword>
<feature type="coiled-coil region" evidence="16">
    <location>
        <begin position="430"/>
        <end position="457"/>
    </location>
</feature>
<dbReference type="Pfam" id="PF13185">
    <property type="entry name" value="GAF_2"/>
    <property type="match status" value="1"/>
</dbReference>
<dbReference type="Gene3D" id="3.30.565.10">
    <property type="entry name" value="Histidine kinase-like ATPase, C-terminal domain"/>
    <property type="match status" value="1"/>
</dbReference>
<feature type="domain" description="Response regulatory" evidence="19">
    <location>
        <begin position="982"/>
        <end position="1099"/>
    </location>
</feature>
<evidence type="ECO:0000256" key="1">
    <source>
        <dbReference type="ARBA" id="ARBA00000085"/>
    </source>
</evidence>
<dbReference type="Pfam" id="PF00512">
    <property type="entry name" value="HisKA"/>
    <property type="match status" value="1"/>
</dbReference>
<evidence type="ECO:0000256" key="15">
    <source>
        <dbReference type="PROSITE-ProRule" id="PRU00169"/>
    </source>
</evidence>
<comment type="subcellular location">
    <subcellularLocation>
        <location evidence="2">Cell membrane</location>
        <topology evidence="2">Multi-pass membrane protein</topology>
    </subcellularLocation>
</comment>
<dbReference type="CDD" id="cd16922">
    <property type="entry name" value="HATPase_EvgS-ArcB-TorS-like"/>
    <property type="match status" value="1"/>
</dbReference>
<dbReference type="InterPro" id="IPR000700">
    <property type="entry name" value="PAS-assoc_C"/>
</dbReference>
<dbReference type="Pfam" id="PF01627">
    <property type="entry name" value="Hpt"/>
    <property type="match status" value="1"/>
</dbReference>
<dbReference type="SMART" id="SM00304">
    <property type="entry name" value="HAMP"/>
    <property type="match status" value="1"/>
</dbReference>
<keyword evidence="4" id="KW-1003">Cell membrane</keyword>
<accession>A0A5R9A4C2</accession>
<feature type="domain" description="Response regulatory" evidence="19">
    <location>
        <begin position="831"/>
        <end position="954"/>
    </location>
</feature>
<feature type="coiled-coil region" evidence="16">
    <location>
        <begin position="86"/>
        <end position="140"/>
    </location>
</feature>
<keyword evidence="5 15" id="KW-0597">Phosphoprotein</keyword>
<reference evidence="24" key="2">
    <citation type="submission" date="2019-06" db="EMBL/GenBank/DDBJ databases">
        <title>AzeR, a transcriptional regulator that responds to azelaic acid in Pseudomonas nitroreducens.</title>
        <authorList>
            <person name="Bez C."/>
            <person name="Javvadi S.G."/>
            <person name="Bertani I."/>
            <person name="Devescovi G."/>
            <person name="Studholme D.J."/>
            <person name="Geller A."/>
            <person name="Levy A."/>
            <person name="Venturi V."/>
        </authorList>
    </citation>
    <scope>NUCLEOTIDE SEQUENCE [LARGE SCALE GENOMIC DNA]</scope>
    <source>
        <strain evidence="24">DSM 9128</strain>
    </source>
</reference>
<dbReference type="PANTHER" id="PTHR45339:SF1">
    <property type="entry name" value="HYBRID SIGNAL TRANSDUCTION HISTIDINE KINASE J"/>
    <property type="match status" value="1"/>
</dbReference>
<dbReference type="PROSITE" id="PS50110">
    <property type="entry name" value="RESPONSE_REGULATORY"/>
    <property type="match status" value="2"/>
</dbReference>
<dbReference type="SUPFAM" id="SSF158472">
    <property type="entry name" value="HAMP domain-like"/>
    <property type="match status" value="1"/>
</dbReference>
<dbReference type="InterPro" id="IPR001789">
    <property type="entry name" value="Sig_transdc_resp-reg_receiver"/>
</dbReference>
<dbReference type="NCBIfam" id="TIGR00229">
    <property type="entry name" value="sensory_box"/>
    <property type="match status" value="1"/>
</dbReference>
<gene>
    <name evidence="23" type="ORF">FEA48_14175</name>
</gene>
<feature type="modified residue" description="Phosphohistidine" evidence="14">
    <location>
        <position position="1177"/>
    </location>
</feature>
<dbReference type="InterPro" id="IPR035965">
    <property type="entry name" value="PAS-like_dom_sf"/>
</dbReference>
<dbReference type="InterPro" id="IPR003661">
    <property type="entry name" value="HisK_dim/P_dom"/>
</dbReference>
<dbReference type="GO" id="GO:0005524">
    <property type="term" value="F:ATP binding"/>
    <property type="evidence" value="ECO:0007669"/>
    <property type="project" value="UniProtKB-KW"/>
</dbReference>
<feature type="modified residue" description="4-aspartylphosphate" evidence="15">
    <location>
        <position position="1032"/>
    </location>
</feature>
<evidence type="ECO:0000256" key="10">
    <source>
        <dbReference type="ARBA" id="ARBA00022840"/>
    </source>
</evidence>
<evidence type="ECO:0000256" key="13">
    <source>
        <dbReference type="ARBA" id="ARBA00023136"/>
    </source>
</evidence>
<comment type="catalytic activity">
    <reaction evidence="1">
        <text>ATP + protein L-histidine = ADP + protein N-phospho-L-histidine.</text>
        <dbReference type="EC" id="2.7.13.3"/>
    </reaction>
</comment>
<dbReference type="SMART" id="SM00448">
    <property type="entry name" value="REC"/>
    <property type="match status" value="2"/>
</dbReference>
<protein>
    <recommendedName>
        <fullName evidence="3">histidine kinase</fullName>
        <ecNumber evidence="3">2.7.13.3</ecNumber>
    </recommendedName>
</protein>
<evidence type="ECO:0000256" key="3">
    <source>
        <dbReference type="ARBA" id="ARBA00012438"/>
    </source>
</evidence>
<evidence type="ECO:0000256" key="9">
    <source>
        <dbReference type="ARBA" id="ARBA00022777"/>
    </source>
</evidence>
<dbReference type="Gene3D" id="1.20.120.160">
    <property type="entry name" value="HPT domain"/>
    <property type="match status" value="1"/>
</dbReference>
<keyword evidence="6" id="KW-0808">Transferase</keyword>
<dbReference type="Gene3D" id="3.40.50.2300">
    <property type="match status" value="2"/>
</dbReference>
<evidence type="ECO:0000256" key="4">
    <source>
        <dbReference type="ARBA" id="ARBA00022475"/>
    </source>
</evidence>
<keyword evidence="12" id="KW-0902">Two-component regulatory system</keyword>
<dbReference type="CDD" id="cd00082">
    <property type="entry name" value="HisKA"/>
    <property type="match status" value="1"/>
</dbReference>
<dbReference type="SUPFAM" id="SSF47226">
    <property type="entry name" value="Histidine-containing phosphotransfer domain, HPT domain"/>
    <property type="match status" value="1"/>
</dbReference>
<dbReference type="Gene3D" id="6.10.340.10">
    <property type="match status" value="1"/>
</dbReference>
<evidence type="ECO:0000256" key="2">
    <source>
        <dbReference type="ARBA" id="ARBA00004651"/>
    </source>
</evidence>
<evidence type="ECO:0000259" key="20">
    <source>
        <dbReference type="PROSITE" id="PS50113"/>
    </source>
</evidence>
<evidence type="ECO:0000259" key="21">
    <source>
        <dbReference type="PROSITE" id="PS50885"/>
    </source>
</evidence>
<dbReference type="SMART" id="SM00065">
    <property type="entry name" value="GAF"/>
    <property type="match status" value="1"/>
</dbReference>
<dbReference type="RefSeq" id="WP_138214366.1">
    <property type="nucleotide sequence ID" value="NZ_VASG01000004.1"/>
</dbReference>
<dbReference type="InterPro" id="IPR003594">
    <property type="entry name" value="HATPase_dom"/>
</dbReference>
<dbReference type="InterPro" id="IPR036641">
    <property type="entry name" value="HPT_dom_sf"/>
</dbReference>
<keyword evidence="8" id="KW-0547">Nucleotide-binding</keyword>
<evidence type="ECO:0000256" key="11">
    <source>
        <dbReference type="ARBA" id="ARBA00022989"/>
    </source>
</evidence>
<dbReference type="InterPro" id="IPR005467">
    <property type="entry name" value="His_kinase_dom"/>
</dbReference>
<proteinExistence type="predicted"/>
<dbReference type="Pfam" id="PF00072">
    <property type="entry name" value="Response_reg"/>
    <property type="match status" value="2"/>
</dbReference>
<dbReference type="GO" id="GO:0000155">
    <property type="term" value="F:phosphorelay sensor kinase activity"/>
    <property type="evidence" value="ECO:0007669"/>
    <property type="project" value="InterPro"/>
</dbReference>
<evidence type="ECO:0000256" key="12">
    <source>
        <dbReference type="ARBA" id="ARBA00023012"/>
    </source>
</evidence>
<keyword evidence="13 17" id="KW-0472">Membrane</keyword>
<evidence type="ECO:0000256" key="17">
    <source>
        <dbReference type="SAM" id="Phobius"/>
    </source>
</evidence>
<feature type="transmembrane region" description="Helical" evidence="17">
    <location>
        <begin position="205"/>
        <end position="226"/>
    </location>
</feature>
<dbReference type="SUPFAM" id="SSF55785">
    <property type="entry name" value="PYP-like sensor domain (PAS domain)"/>
    <property type="match status" value="1"/>
</dbReference>
<keyword evidence="7 17" id="KW-0812">Transmembrane</keyword>
<dbReference type="Pfam" id="PF12729">
    <property type="entry name" value="4HB_MCP_1"/>
    <property type="match status" value="1"/>
</dbReference>
<feature type="domain" description="HPt" evidence="22">
    <location>
        <begin position="1138"/>
        <end position="1229"/>
    </location>
</feature>
<dbReference type="InterPro" id="IPR024478">
    <property type="entry name" value="HlyB_4HB_MCP"/>
</dbReference>
<dbReference type="SUPFAM" id="SSF52172">
    <property type="entry name" value="CheY-like"/>
    <property type="match status" value="2"/>
</dbReference>
<dbReference type="FunFam" id="1.10.287.130:FF:000003">
    <property type="entry name" value="Histidine kinase"/>
    <property type="match status" value="1"/>
</dbReference>
<dbReference type="SMART" id="SM00387">
    <property type="entry name" value="HATPase_c"/>
    <property type="match status" value="1"/>
</dbReference>
<dbReference type="GO" id="GO:0005886">
    <property type="term" value="C:plasma membrane"/>
    <property type="evidence" value="ECO:0007669"/>
    <property type="project" value="UniProtKB-SubCell"/>
</dbReference>
<dbReference type="InterPro" id="IPR000014">
    <property type="entry name" value="PAS"/>
</dbReference>
<dbReference type="Gene3D" id="3.30.450.20">
    <property type="entry name" value="PAS domain"/>
    <property type="match status" value="1"/>
</dbReference>
<dbReference type="PROSITE" id="PS50109">
    <property type="entry name" value="HIS_KIN"/>
    <property type="match status" value="1"/>
</dbReference>
<feature type="modified residue" description="4-aspartylphosphate" evidence="15">
    <location>
        <position position="885"/>
    </location>
</feature>
<dbReference type="CDD" id="cd17546">
    <property type="entry name" value="REC_hyHK_CKI1_RcsC-like"/>
    <property type="match status" value="2"/>
</dbReference>
<dbReference type="InterPro" id="IPR003018">
    <property type="entry name" value="GAF"/>
</dbReference>
<dbReference type="PROSITE" id="PS50894">
    <property type="entry name" value="HPT"/>
    <property type="match status" value="1"/>
</dbReference>
<feature type="domain" description="PAC" evidence="20">
    <location>
        <begin position="523"/>
        <end position="573"/>
    </location>
</feature>
<feature type="coiled-coil region" evidence="16">
    <location>
        <begin position="564"/>
        <end position="591"/>
    </location>
</feature>
<keyword evidence="16" id="KW-0175">Coiled coil</keyword>
<dbReference type="FunFam" id="3.30.565.10:FF:000010">
    <property type="entry name" value="Sensor histidine kinase RcsC"/>
    <property type="match status" value="1"/>
</dbReference>
<comment type="caution">
    <text evidence="23">The sequence shown here is derived from an EMBL/GenBank/DDBJ whole genome shotgun (WGS) entry which is preliminary data.</text>
</comment>
<evidence type="ECO:0000259" key="19">
    <source>
        <dbReference type="PROSITE" id="PS50110"/>
    </source>
</evidence>
<dbReference type="EMBL" id="VASG01000004">
    <property type="protein sequence ID" value="TLP73390.1"/>
    <property type="molecule type" value="Genomic_DNA"/>
</dbReference>
<dbReference type="InterPro" id="IPR029016">
    <property type="entry name" value="GAF-like_dom_sf"/>
</dbReference>
<dbReference type="PRINTS" id="PR00344">
    <property type="entry name" value="BCTRLSENSOR"/>
</dbReference>
<evidence type="ECO:0000256" key="14">
    <source>
        <dbReference type="PROSITE-ProRule" id="PRU00110"/>
    </source>
</evidence>
<keyword evidence="9" id="KW-0418">Kinase</keyword>
<dbReference type="SUPFAM" id="SSF55874">
    <property type="entry name" value="ATPase domain of HSP90 chaperone/DNA topoisomerase II/histidine kinase"/>
    <property type="match status" value="1"/>
</dbReference>
<feature type="domain" description="Histidine kinase" evidence="18">
    <location>
        <begin position="591"/>
        <end position="812"/>
    </location>
</feature>
<dbReference type="InterPro" id="IPR011006">
    <property type="entry name" value="CheY-like_superfamily"/>
</dbReference>
<dbReference type="Proteomes" id="UP000307510">
    <property type="component" value="Unassembled WGS sequence"/>
</dbReference>
<feature type="domain" description="HAMP" evidence="21">
    <location>
        <begin position="224"/>
        <end position="277"/>
    </location>
</feature>
<dbReference type="Pfam" id="PF02518">
    <property type="entry name" value="HATPase_c"/>
    <property type="match status" value="1"/>
</dbReference>
<evidence type="ECO:0000313" key="23">
    <source>
        <dbReference type="EMBL" id="TLP73390.1"/>
    </source>
</evidence>
<keyword evidence="11 17" id="KW-1133">Transmembrane helix</keyword>
<evidence type="ECO:0000256" key="16">
    <source>
        <dbReference type="SAM" id="Coils"/>
    </source>
</evidence>
<dbReference type="InterPro" id="IPR036890">
    <property type="entry name" value="HATPase_C_sf"/>
</dbReference>
<dbReference type="InterPro" id="IPR008207">
    <property type="entry name" value="Sig_transdc_His_kin_Hpt_dom"/>
</dbReference>
<evidence type="ECO:0000256" key="5">
    <source>
        <dbReference type="ARBA" id="ARBA00022553"/>
    </source>
</evidence>
<dbReference type="EC" id="2.7.13.3" evidence="3"/>
<reference evidence="23 24" key="1">
    <citation type="submission" date="2019-05" db="EMBL/GenBank/DDBJ databases">
        <authorList>
            <person name="Moore K."/>
            <person name="O'Neill P."/>
            <person name="Farbos A."/>
            <person name="Studholme D.J."/>
        </authorList>
    </citation>
    <scope>NUCLEOTIDE SEQUENCE [LARGE SCALE GENOMIC DNA]</scope>
    <source>
        <strain evidence="23 24">DSM 9128</strain>
    </source>
</reference>
<dbReference type="InterPro" id="IPR004358">
    <property type="entry name" value="Sig_transdc_His_kin-like_C"/>
</dbReference>
<evidence type="ECO:0000313" key="24">
    <source>
        <dbReference type="Proteomes" id="UP000307510"/>
    </source>
</evidence>
<dbReference type="SMART" id="SM00388">
    <property type="entry name" value="HisKA"/>
    <property type="match status" value="1"/>
</dbReference>
<organism evidence="23 24">
    <name type="scientific">Pseudomonas nitroreducens</name>
    <dbReference type="NCBI Taxonomy" id="46680"/>
    <lineage>
        <taxon>Bacteria</taxon>
        <taxon>Pseudomonadati</taxon>
        <taxon>Pseudomonadota</taxon>
        <taxon>Gammaproteobacteria</taxon>
        <taxon>Pseudomonadales</taxon>
        <taxon>Pseudomonadaceae</taxon>
        <taxon>Pseudomonas</taxon>
    </lineage>
</organism>
<evidence type="ECO:0000259" key="18">
    <source>
        <dbReference type="PROSITE" id="PS50109"/>
    </source>
</evidence>
<dbReference type="PANTHER" id="PTHR45339">
    <property type="entry name" value="HYBRID SIGNAL TRANSDUCTION HISTIDINE KINASE J"/>
    <property type="match status" value="1"/>
</dbReference>
<dbReference type="PROSITE" id="PS50885">
    <property type="entry name" value="HAMP"/>
    <property type="match status" value="1"/>
</dbReference>
<feature type="transmembrane region" description="Helical" evidence="17">
    <location>
        <begin position="17"/>
        <end position="36"/>
    </location>
</feature>
<dbReference type="Gene3D" id="3.30.450.40">
    <property type="match status" value="1"/>
</dbReference>
<evidence type="ECO:0000259" key="22">
    <source>
        <dbReference type="PROSITE" id="PS50894"/>
    </source>
</evidence>
<dbReference type="SUPFAM" id="SSF55781">
    <property type="entry name" value="GAF domain-like"/>
    <property type="match status" value="1"/>
</dbReference>
<dbReference type="Gene3D" id="1.10.287.130">
    <property type="match status" value="1"/>
</dbReference>
<evidence type="ECO:0000256" key="6">
    <source>
        <dbReference type="ARBA" id="ARBA00022679"/>
    </source>
</evidence>
<dbReference type="SUPFAM" id="SSF47384">
    <property type="entry name" value="Homodimeric domain of signal transducing histidine kinase"/>
    <property type="match status" value="1"/>
</dbReference>
<dbReference type="InterPro" id="IPR003660">
    <property type="entry name" value="HAMP_dom"/>
</dbReference>
<evidence type="ECO:0000256" key="8">
    <source>
        <dbReference type="ARBA" id="ARBA00022741"/>
    </source>
</evidence>
<dbReference type="InterPro" id="IPR036097">
    <property type="entry name" value="HisK_dim/P_sf"/>
</dbReference>
<name>A0A5R9A4C2_PSENT</name>
<evidence type="ECO:0000256" key="7">
    <source>
        <dbReference type="ARBA" id="ARBA00022692"/>
    </source>
</evidence>
<sequence>MVTPLGFLQRLKLRTRLVLGFGGILLLALFLGLYGLHVQRQQIEQINVIYEKEMLGLSHIEAARVSLAGMGRSIRQFVLATDENGRAQAARQLNEVRANLREEIELARPLIYRTPALQGLVRFEAAYEEYQEQVKRVLELNDKPIRPGQSTDLGAIALLSSTALQRPGEVANQALAEVAQIKREGADLEVNMATERFHRSVQLTIWLLALGLGGGILFGTLISWSIRKPADGLRFSVDALSKGDLDIEVPFQDFPNEIGELARAITALQSEARQMANQRWVKTQLATLSSRMQSVAGSSELGDQTLAALAPPLELRRASLHVHEEDTAELVLLGSYAAPPDLPRRLPLGQGLIGQCAKQREPIQLRQPDRALEGEYAPPLFLDVLPLIHGERLVGVLALEGLREMGSSRRALLEEFIPMLAMNLEILERSSRTEQLLKETLTQAEQMEQQAAALQESETRLQYILDCSPVSVAISTHGELHLVNPAFVASFGLKAGDEAAGLYVDEAEREAVWNELLSGERMLEREVRLYDGQGGERDILATYLPIIHHGEPAMLAWLYDITERKLAEQQMRRAKELAEEATRAKSEFLANMSHEIRTPMNVIIGMSSLALKSGLDARQHNYVQKVNRSAEGLLGIINDILDFSKIEAGMMSVEHVEFRLEDVLEQFSALVGFKAEERSLELLFQLSQDLPTSLVGDPLRLGQILLNLGNNAVKFTERGEIVLGIEPVALSSQDAELHFWLRDTGIGMTAEQCGRMFQSFIQADSSTSRRYGGTGLGLSISKSLVELMDGRIWVESEPGKGSVFHFHAHFGIPEAAAPRRMLRADELLGVRALVVDDNASAREILSGMALSYGLEVDVARNGSEALEWISEAEQRHLPYQLVLVDWQMPGMDGIEVVARLHDGHCENVPAVIMVTAFGREEALDAAEKRGVELGTVLTKPVTPSTLLESINIALGKQSVVEPRSRERQSATDEALARVAGSRVLLVEDNELNQELALELLGDAGIEIVLACNGQEALDRLAVDRRFDCVLMDCQMPVLDGYAATQALRQRPELAQLPIIAMTANNMAGDRELALAAGMNDHIAKPIDPPAMFLTLSRWIEPRQPPETASAPAPAASPASQFDLPGIDSRAGLATCAGKAALYERLLQRFRTSYRDFVGEFRALDSVADPTARRRAAHTLRGAAANIGALALARAATVLEDACQGPSPEELISRLLFDVQAQLETVLTSLANLGAAPPAVPSAAAPAAAMPEEQITALLQQLHVLLEDSDTSAGELIGRLGSAFADPTRAGLLREITEAVEGFDYERALTQLQRLLDASPEPLQPQA</sequence>
<dbReference type="Pfam" id="PF00672">
    <property type="entry name" value="HAMP"/>
    <property type="match status" value="1"/>
</dbReference>
<dbReference type="PROSITE" id="PS50113">
    <property type="entry name" value="PAC"/>
    <property type="match status" value="1"/>
</dbReference>